<evidence type="ECO:0000313" key="2">
    <source>
        <dbReference type="EMBL" id="GEL22758.1"/>
    </source>
</evidence>
<dbReference type="OrthoDB" id="4746612at2"/>
<dbReference type="AlphaFoldDB" id="A0A511DIC5"/>
<comment type="caution">
    <text evidence="2">The sequence shown here is derived from an EMBL/GenBank/DDBJ whole genome shotgun (WGS) entry which is preliminary data.</text>
</comment>
<organism evidence="2 3">
    <name type="scientific">Pseudonocardia sulfidoxydans NBRC 16205</name>
    <dbReference type="NCBI Taxonomy" id="1223511"/>
    <lineage>
        <taxon>Bacteria</taxon>
        <taxon>Bacillati</taxon>
        <taxon>Actinomycetota</taxon>
        <taxon>Actinomycetes</taxon>
        <taxon>Pseudonocardiales</taxon>
        <taxon>Pseudonocardiaceae</taxon>
        <taxon>Pseudonocardia</taxon>
    </lineage>
</organism>
<sequence>MNVRAPAGLKTSGRALWKAVTSDFDLAEHERRLLVEACRCADQLDELAAISAAEGSMGPDGRVHPAVIEARQQRLTLARLVASLRVPDDGDVRPQRRGAARGFYGGMDGS</sequence>
<dbReference type="Proteomes" id="UP000321685">
    <property type="component" value="Unassembled WGS sequence"/>
</dbReference>
<protein>
    <submittedName>
        <fullName evidence="2">Uncharacterized protein</fullName>
    </submittedName>
</protein>
<dbReference type="RefSeq" id="WP_147104602.1">
    <property type="nucleotide sequence ID" value="NZ_BJVJ01000012.1"/>
</dbReference>
<feature type="region of interest" description="Disordered" evidence="1">
    <location>
        <begin position="88"/>
        <end position="110"/>
    </location>
</feature>
<gene>
    <name evidence="2" type="ORF">PSU4_17120</name>
</gene>
<evidence type="ECO:0000256" key="1">
    <source>
        <dbReference type="SAM" id="MobiDB-lite"/>
    </source>
</evidence>
<accession>A0A511DIC5</accession>
<reference evidence="2 3" key="1">
    <citation type="submission" date="2019-07" db="EMBL/GenBank/DDBJ databases">
        <title>Whole genome shotgun sequence of Pseudonocardia sulfidoxydans NBRC 16205.</title>
        <authorList>
            <person name="Hosoyama A."/>
            <person name="Uohara A."/>
            <person name="Ohji S."/>
            <person name="Ichikawa N."/>
        </authorList>
    </citation>
    <scope>NUCLEOTIDE SEQUENCE [LARGE SCALE GENOMIC DNA]</scope>
    <source>
        <strain evidence="2 3">NBRC 16205</strain>
    </source>
</reference>
<proteinExistence type="predicted"/>
<evidence type="ECO:0000313" key="3">
    <source>
        <dbReference type="Proteomes" id="UP000321685"/>
    </source>
</evidence>
<keyword evidence="3" id="KW-1185">Reference proteome</keyword>
<dbReference type="EMBL" id="BJVJ01000012">
    <property type="protein sequence ID" value="GEL22758.1"/>
    <property type="molecule type" value="Genomic_DNA"/>
</dbReference>
<name>A0A511DIC5_9PSEU</name>